<dbReference type="PROSITE" id="PS51193">
    <property type="entry name" value="HELICASE_ATP_BIND_2"/>
    <property type="match status" value="1"/>
</dbReference>
<evidence type="ECO:0000256" key="5">
    <source>
        <dbReference type="ARBA" id="ARBA00038058"/>
    </source>
</evidence>
<dbReference type="EMBL" id="VIKR01000001">
    <property type="protein sequence ID" value="TQV77495.1"/>
    <property type="molecule type" value="Genomic_DNA"/>
</dbReference>
<dbReference type="Proteomes" id="UP000317839">
    <property type="component" value="Unassembled WGS sequence"/>
</dbReference>
<sequence length="665" mass="74503">MSESNIDIRYYLGESGPFAKHNPKFKPREEQQAMAQAVHDAIVNGENLLVEAGTGVGKTFAYLLPALLSEKQVVISTGTKNLQDQLFKRDLPALLKILEISPQVALLKGRNNYLCEYRLESTLASGRLPDPRAVKHLGLVNLWREKTTSGDLGELSPLPEDSPVIPFVTSTSDNCLGQDCPFFDKCFLAGARERARKAQVLVVNHHLLLADLVLKEDGFGELLPDTDVFVIDEAHHLAKTAYQFYGEAVSSRQLNELCRELELEYRTQVTDVKDLMLDAQRLAKQVKEFRLALPEFDSREDWNPNHLVEKEFNELVIKINKLYEVVKVNSTRTKVLESCFERLMAIRHTLNRFKSSSQTDDNNHQVNAKSDEEGGLFAGARINWFETMKSGFRLNTTPLNVANLFTQSRQRYAQSSWIMTSATLSVDESFKHYIDALGWGEVKTLNLPSSFDYPNQSLLYVPRGLPSARSPQHTDRVIESILPLLQMVQGRAFVLFTSHRALKNGAELLKAVNQFECLVQGEASKAELLKRFIETPNSVLLATGSFWEGVDVSGDALVLVVIDKLPFAPPDDPILNAKMAECKSQGGNPFFELQIPEAVLSLKQGCGRLIRSVNDKGVVVICDPRLVGKQYGEIFVNSLPDMRRTRELRLVEAFLADIIPANSSI</sequence>
<keyword evidence="2" id="KW-0547">Nucleotide-binding</keyword>
<dbReference type="Pfam" id="PF00270">
    <property type="entry name" value="DEAD"/>
    <property type="match status" value="1"/>
</dbReference>
<dbReference type="InterPro" id="IPR014001">
    <property type="entry name" value="Helicase_ATP-bd"/>
</dbReference>
<dbReference type="InterPro" id="IPR014013">
    <property type="entry name" value="Helic_SF1/SF2_ATP-bd_DinG/Rad3"/>
</dbReference>
<evidence type="ECO:0000256" key="4">
    <source>
        <dbReference type="ARBA" id="ARBA00022840"/>
    </source>
</evidence>
<comment type="catalytic activity">
    <reaction evidence="7">
        <text>ATP + H2O = ADP + phosphate + H(+)</text>
        <dbReference type="Rhea" id="RHEA:13065"/>
        <dbReference type="ChEBI" id="CHEBI:15377"/>
        <dbReference type="ChEBI" id="CHEBI:15378"/>
        <dbReference type="ChEBI" id="CHEBI:30616"/>
        <dbReference type="ChEBI" id="CHEBI:43474"/>
        <dbReference type="ChEBI" id="CHEBI:456216"/>
        <dbReference type="EC" id="5.6.2.3"/>
    </reaction>
</comment>
<feature type="domain" description="Helicase ATP-binding" evidence="8">
    <location>
        <begin position="17"/>
        <end position="284"/>
    </location>
</feature>
<dbReference type="RefSeq" id="WP_142941067.1">
    <property type="nucleotide sequence ID" value="NZ_VIKR01000001.1"/>
</dbReference>
<organism evidence="9 10">
    <name type="scientific">Aliikangiella marina</name>
    <dbReference type="NCBI Taxonomy" id="1712262"/>
    <lineage>
        <taxon>Bacteria</taxon>
        <taxon>Pseudomonadati</taxon>
        <taxon>Pseudomonadota</taxon>
        <taxon>Gammaproteobacteria</taxon>
        <taxon>Oceanospirillales</taxon>
        <taxon>Pleioneaceae</taxon>
        <taxon>Aliikangiella</taxon>
    </lineage>
</organism>
<evidence type="ECO:0000313" key="9">
    <source>
        <dbReference type="EMBL" id="TQV77495.1"/>
    </source>
</evidence>
<dbReference type="InterPro" id="IPR011545">
    <property type="entry name" value="DEAD/DEAH_box_helicase_dom"/>
</dbReference>
<comment type="cofactor">
    <cofactor evidence="1">
        <name>[4Fe-4S] cluster</name>
        <dbReference type="ChEBI" id="CHEBI:49883"/>
    </cofactor>
</comment>
<dbReference type="Pfam" id="PF13307">
    <property type="entry name" value="Helicase_C_2"/>
    <property type="match status" value="1"/>
</dbReference>
<dbReference type="InterPro" id="IPR006555">
    <property type="entry name" value="ATP-dep_Helicase_C"/>
</dbReference>
<evidence type="ECO:0000256" key="1">
    <source>
        <dbReference type="ARBA" id="ARBA00001966"/>
    </source>
</evidence>
<dbReference type="GO" id="GO:0006281">
    <property type="term" value="P:DNA repair"/>
    <property type="evidence" value="ECO:0007669"/>
    <property type="project" value="TreeGrafter"/>
</dbReference>
<accession>A0A545TJU8</accession>
<dbReference type="InterPro" id="IPR027417">
    <property type="entry name" value="P-loop_NTPase"/>
</dbReference>
<dbReference type="GO" id="GO:0016818">
    <property type="term" value="F:hydrolase activity, acting on acid anhydrides, in phosphorus-containing anhydrides"/>
    <property type="evidence" value="ECO:0007669"/>
    <property type="project" value="InterPro"/>
</dbReference>
<evidence type="ECO:0000259" key="8">
    <source>
        <dbReference type="PROSITE" id="PS51193"/>
    </source>
</evidence>
<dbReference type="InterPro" id="IPR045028">
    <property type="entry name" value="DinG/Rad3-like"/>
</dbReference>
<dbReference type="GO" id="GO:0003676">
    <property type="term" value="F:nucleic acid binding"/>
    <property type="evidence" value="ECO:0007669"/>
    <property type="project" value="InterPro"/>
</dbReference>
<dbReference type="GO" id="GO:0005524">
    <property type="term" value="F:ATP binding"/>
    <property type="evidence" value="ECO:0007669"/>
    <property type="project" value="UniProtKB-KW"/>
</dbReference>
<dbReference type="AlphaFoldDB" id="A0A545TJU8"/>
<dbReference type="GO" id="GO:0043139">
    <property type="term" value="F:5'-3' DNA helicase activity"/>
    <property type="evidence" value="ECO:0007669"/>
    <property type="project" value="UniProtKB-EC"/>
</dbReference>
<proteinExistence type="inferred from homology"/>
<dbReference type="SUPFAM" id="SSF52540">
    <property type="entry name" value="P-loop containing nucleoside triphosphate hydrolases"/>
    <property type="match status" value="2"/>
</dbReference>
<dbReference type="SMART" id="SM00487">
    <property type="entry name" value="DEXDc"/>
    <property type="match status" value="1"/>
</dbReference>
<dbReference type="PANTHER" id="PTHR11472:SF34">
    <property type="entry name" value="REGULATOR OF TELOMERE ELONGATION HELICASE 1"/>
    <property type="match status" value="1"/>
</dbReference>
<comment type="caution">
    <text evidence="9">The sequence shown here is derived from an EMBL/GenBank/DDBJ whole genome shotgun (WGS) entry which is preliminary data.</text>
</comment>
<keyword evidence="9" id="KW-0347">Helicase</keyword>
<evidence type="ECO:0000256" key="3">
    <source>
        <dbReference type="ARBA" id="ARBA00022801"/>
    </source>
</evidence>
<comment type="similarity">
    <text evidence="5">Belongs to the helicase family. DinG subfamily.</text>
</comment>
<dbReference type="Gene3D" id="3.40.50.300">
    <property type="entry name" value="P-loop containing nucleotide triphosphate hydrolases"/>
    <property type="match status" value="2"/>
</dbReference>
<gene>
    <name evidence="9" type="ORF">FLL45_06010</name>
</gene>
<reference evidence="9 10" key="1">
    <citation type="submission" date="2019-06" db="EMBL/GenBank/DDBJ databases">
        <title>Draft genome of Aliikangiella marina GYP-15.</title>
        <authorList>
            <person name="Wang G."/>
        </authorList>
    </citation>
    <scope>NUCLEOTIDE SEQUENCE [LARGE SCALE GENOMIC DNA]</scope>
    <source>
        <strain evidence="9 10">GYP-15</strain>
    </source>
</reference>
<protein>
    <recommendedName>
        <fullName evidence="6">DNA 5'-3' helicase</fullName>
        <ecNumber evidence="6">5.6.2.3</ecNumber>
    </recommendedName>
</protein>
<evidence type="ECO:0000256" key="7">
    <source>
        <dbReference type="ARBA" id="ARBA00048954"/>
    </source>
</evidence>
<name>A0A545TJU8_9GAMM</name>
<keyword evidence="4" id="KW-0067">ATP-binding</keyword>
<keyword evidence="3" id="KW-0378">Hydrolase</keyword>
<dbReference type="OrthoDB" id="9805194at2"/>
<evidence type="ECO:0000313" key="10">
    <source>
        <dbReference type="Proteomes" id="UP000317839"/>
    </source>
</evidence>
<evidence type="ECO:0000256" key="2">
    <source>
        <dbReference type="ARBA" id="ARBA00022741"/>
    </source>
</evidence>
<evidence type="ECO:0000256" key="6">
    <source>
        <dbReference type="ARBA" id="ARBA00044969"/>
    </source>
</evidence>
<dbReference type="EC" id="5.6.2.3" evidence="6"/>
<keyword evidence="10" id="KW-1185">Reference proteome</keyword>
<dbReference type="SMART" id="SM00491">
    <property type="entry name" value="HELICc2"/>
    <property type="match status" value="1"/>
</dbReference>
<dbReference type="PANTHER" id="PTHR11472">
    <property type="entry name" value="DNA REPAIR DEAD HELICASE RAD3/XP-D SUBFAMILY MEMBER"/>
    <property type="match status" value="1"/>
</dbReference>